<feature type="signal peptide" evidence="1">
    <location>
        <begin position="1"/>
        <end position="18"/>
    </location>
</feature>
<evidence type="ECO:0000256" key="1">
    <source>
        <dbReference type="SAM" id="SignalP"/>
    </source>
</evidence>
<feature type="chain" id="PRO_5016597768" evidence="1">
    <location>
        <begin position="19"/>
        <end position="174"/>
    </location>
</feature>
<dbReference type="AlphaFoldDB" id="A0A371CG79"/>
<sequence>MKISRITVLLATTSVVTASYSLTYAALINPIKDAISNGVVNGRHSDIPLAQAQSEISQFVPLIMNDDLLPVFDNAVGLVLNPKFPDLFPGWINDVIQALDDYEKSPDFVQATELLSKFRTHYDYHEAVNQASITLNSDAPGWGILKGAVLGISDKPGPSKAIVDGLYAVTGLIC</sequence>
<evidence type="ECO:0000313" key="2">
    <source>
        <dbReference type="EMBL" id="RDW29150.1"/>
    </source>
</evidence>
<feature type="non-terminal residue" evidence="2">
    <location>
        <position position="174"/>
    </location>
</feature>
<evidence type="ECO:0000313" key="3">
    <source>
        <dbReference type="Proteomes" id="UP000256601"/>
    </source>
</evidence>
<name>A0A371CG79_YARLL</name>
<accession>A0A371CG79</accession>
<dbReference type="Proteomes" id="UP000256601">
    <property type="component" value="Unassembled WGS sequence"/>
</dbReference>
<gene>
    <name evidence="2" type="ORF">B0I71DRAFT_68526</name>
</gene>
<reference evidence="2 3" key="1">
    <citation type="submission" date="2018-07" db="EMBL/GenBank/DDBJ databases">
        <title>Draft Genome Assemblies for Five Robust Yarrowia lipolytica Strains Exhibiting High Lipid Production and Pentose Sugar Utilization and Sugar Alcohol Secretion from Undetoxified Lignocellulosic Biomass Hydrolysates.</title>
        <authorList>
            <consortium name="DOE Joint Genome Institute"/>
            <person name="Walker C."/>
            <person name="Ryu S."/>
            <person name="Na H."/>
            <person name="Zane M."/>
            <person name="LaButti K."/>
            <person name="Lipzen A."/>
            <person name="Haridas S."/>
            <person name="Barry K."/>
            <person name="Grigoriev I.V."/>
            <person name="Quarterman J."/>
            <person name="Slininger P."/>
            <person name="Dien B."/>
            <person name="Trinh C.T."/>
        </authorList>
    </citation>
    <scope>NUCLEOTIDE SEQUENCE [LARGE SCALE GENOMIC DNA]</scope>
    <source>
        <strain evidence="2 3">YB392</strain>
    </source>
</reference>
<protein>
    <submittedName>
        <fullName evidence="2">Uncharacterized protein</fullName>
    </submittedName>
</protein>
<dbReference type="EMBL" id="KZ857324">
    <property type="protein sequence ID" value="RDW29150.1"/>
    <property type="molecule type" value="Genomic_DNA"/>
</dbReference>
<dbReference type="VEuPathDB" id="FungiDB:YALI0_F01518g"/>
<organism evidence="2 3">
    <name type="scientific">Yarrowia lipolytica</name>
    <name type="common">Candida lipolytica</name>
    <dbReference type="NCBI Taxonomy" id="4952"/>
    <lineage>
        <taxon>Eukaryota</taxon>
        <taxon>Fungi</taxon>
        <taxon>Dikarya</taxon>
        <taxon>Ascomycota</taxon>
        <taxon>Saccharomycotina</taxon>
        <taxon>Dipodascomycetes</taxon>
        <taxon>Dipodascales</taxon>
        <taxon>Dipodascales incertae sedis</taxon>
        <taxon>Yarrowia</taxon>
    </lineage>
</organism>
<dbReference type="VEuPathDB" id="FungiDB:YALI1_F02378g"/>
<proteinExistence type="predicted"/>
<keyword evidence="1" id="KW-0732">Signal</keyword>